<evidence type="ECO:0000256" key="1">
    <source>
        <dbReference type="ARBA" id="ARBA00009108"/>
    </source>
</evidence>
<evidence type="ECO:0000256" key="3">
    <source>
        <dbReference type="SAM" id="Phobius"/>
    </source>
</evidence>
<name>A0A5J5HTR0_9BACI</name>
<dbReference type="AlphaFoldDB" id="A0A5J5HTR0"/>
<keyword evidence="5" id="KW-1185">Reference proteome</keyword>
<dbReference type="RefSeq" id="WP_150439611.1">
    <property type="nucleotide sequence ID" value="NZ_VYKL01000015.1"/>
</dbReference>
<accession>A0A5J5HTR0</accession>
<dbReference type="Proteomes" id="UP000326671">
    <property type="component" value="Unassembled WGS sequence"/>
</dbReference>
<comment type="caution">
    <text evidence="4">The sequence shown here is derived from an EMBL/GenBank/DDBJ whole genome shotgun (WGS) entry which is preliminary data.</text>
</comment>
<keyword evidence="3" id="KW-0472">Membrane</keyword>
<proteinExistence type="inferred from homology"/>
<keyword evidence="3" id="KW-0812">Transmembrane</keyword>
<comment type="similarity">
    <text evidence="1">Belongs to the UPF0749 family.</text>
</comment>
<dbReference type="OrthoDB" id="9776196at2"/>
<dbReference type="Pfam" id="PF05949">
    <property type="entry name" value="DUF881"/>
    <property type="match status" value="1"/>
</dbReference>
<dbReference type="EMBL" id="VYKL01000015">
    <property type="protein sequence ID" value="KAA9025960.1"/>
    <property type="molecule type" value="Genomic_DNA"/>
</dbReference>
<evidence type="ECO:0000313" key="4">
    <source>
        <dbReference type="EMBL" id="KAA9025960.1"/>
    </source>
</evidence>
<dbReference type="InterPro" id="IPR010273">
    <property type="entry name" value="DUF881"/>
</dbReference>
<dbReference type="PANTHER" id="PTHR37313">
    <property type="entry name" value="UPF0749 PROTEIN RV1825"/>
    <property type="match status" value="1"/>
</dbReference>
<organism evidence="4 5">
    <name type="scientific">Niallia endozanthoxylica</name>
    <dbReference type="NCBI Taxonomy" id="2036016"/>
    <lineage>
        <taxon>Bacteria</taxon>
        <taxon>Bacillati</taxon>
        <taxon>Bacillota</taxon>
        <taxon>Bacilli</taxon>
        <taxon>Bacillales</taxon>
        <taxon>Bacillaceae</taxon>
        <taxon>Niallia</taxon>
    </lineage>
</organism>
<protein>
    <submittedName>
        <fullName evidence="4">DUF881 domain-containing protein</fullName>
    </submittedName>
</protein>
<feature type="transmembrane region" description="Helical" evidence="3">
    <location>
        <begin position="12"/>
        <end position="34"/>
    </location>
</feature>
<evidence type="ECO:0000256" key="2">
    <source>
        <dbReference type="SAM" id="Coils"/>
    </source>
</evidence>
<sequence length="238" mass="27038">MSLVKPIKKVKSRYVILTIVCLVFGFMLAFSYHLTEKKESNTNMTSSQFERDMELRNELIEQEEKNRELQQELSQKQQQVLNIEKELSNEARIYSKLAGDIEKYRMYLGKVNVKGEGVQVTLADSDYNLGEYNPNQYIVHEHHVFKVINELYISGASVIAINGQRLSHDSYVLCNGPVIEVDGKSFPAPFVITAIGDADTMEKSLNLNGGVKDILVNENVQFTLEKKDEIVITAKLKS</sequence>
<reference evidence="4 5" key="1">
    <citation type="submission" date="2019-09" db="EMBL/GenBank/DDBJ databases">
        <title>Whole genome sequences of isolates from the Mars Exploration Rovers.</title>
        <authorList>
            <person name="Seuylemezian A."/>
            <person name="Vaishampayan P."/>
        </authorList>
    </citation>
    <scope>NUCLEOTIDE SEQUENCE [LARGE SCALE GENOMIC DNA]</scope>
    <source>
        <strain evidence="4 5">MER_TA_151</strain>
    </source>
</reference>
<gene>
    <name evidence="4" type="ORF">F4V44_08750</name>
</gene>
<dbReference type="Gene3D" id="3.30.70.1880">
    <property type="entry name" value="Protein of unknown function DUF881"/>
    <property type="match status" value="1"/>
</dbReference>
<evidence type="ECO:0000313" key="5">
    <source>
        <dbReference type="Proteomes" id="UP000326671"/>
    </source>
</evidence>
<dbReference type="PANTHER" id="PTHR37313:SF2">
    <property type="entry name" value="UPF0749 PROTEIN YLXX"/>
    <property type="match status" value="1"/>
</dbReference>
<feature type="coiled-coil region" evidence="2">
    <location>
        <begin position="52"/>
        <end position="86"/>
    </location>
</feature>
<keyword evidence="2" id="KW-0175">Coiled coil</keyword>
<keyword evidence="3" id="KW-1133">Transmembrane helix</keyword>